<organism evidence="2 3">
    <name type="scientific">Monilinia fructigena</name>
    <dbReference type="NCBI Taxonomy" id="38457"/>
    <lineage>
        <taxon>Eukaryota</taxon>
        <taxon>Fungi</taxon>
        <taxon>Dikarya</taxon>
        <taxon>Ascomycota</taxon>
        <taxon>Pezizomycotina</taxon>
        <taxon>Leotiomycetes</taxon>
        <taxon>Helotiales</taxon>
        <taxon>Sclerotiniaceae</taxon>
        <taxon>Monilinia</taxon>
    </lineage>
</organism>
<dbReference type="OrthoDB" id="3689214at2759"/>
<sequence>MHFQILCPEVTWNSVPEGYQFQTLSNLWVTTWDYEVTQFSQLLTKNINANSSDAKYVLRFKDLDPVYNSTSKEVSSTGFLVINGGSSSSTASATKTSSTQTISSASSTSFTSTATTRPVTSTAAIATPSATSTSISNARDSDLSGGAKSRRRRYTKGLSHEAPPHPLTEPPTYHGPAKQYYTPYTNNIPEIGGRERAELQGN</sequence>
<dbReference type="AlphaFoldDB" id="A0A395J314"/>
<keyword evidence="3" id="KW-1185">Reference proteome</keyword>
<gene>
    <name evidence="2" type="ORF">DID88_007514</name>
</gene>
<dbReference type="EMBL" id="QKRW01000005">
    <property type="protein sequence ID" value="RAL66731.1"/>
    <property type="molecule type" value="Genomic_DNA"/>
</dbReference>
<feature type="region of interest" description="Disordered" evidence="1">
    <location>
        <begin position="86"/>
        <end position="188"/>
    </location>
</feature>
<evidence type="ECO:0000313" key="2">
    <source>
        <dbReference type="EMBL" id="RAL66731.1"/>
    </source>
</evidence>
<accession>A0A395J314</accession>
<reference evidence="2 3" key="1">
    <citation type="submission" date="2018-06" db="EMBL/GenBank/DDBJ databases">
        <title>Genome Sequence of the Brown Rot Fungal Pathogen Monilinia fructigena.</title>
        <authorList>
            <person name="Landi L."/>
            <person name="De Miccolis Angelini R.M."/>
            <person name="Pollastro S."/>
            <person name="Abate D."/>
            <person name="Faretra F."/>
            <person name="Romanazzi G."/>
        </authorList>
    </citation>
    <scope>NUCLEOTIDE SEQUENCE [LARGE SCALE GENOMIC DNA]</scope>
    <source>
        <strain evidence="2 3">Mfrg269</strain>
    </source>
</reference>
<name>A0A395J314_9HELO</name>
<dbReference type="Proteomes" id="UP000249056">
    <property type="component" value="Unassembled WGS sequence"/>
</dbReference>
<feature type="compositionally biased region" description="Low complexity" evidence="1">
    <location>
        <begin position="86"/>
        <end position="138"/>
    </location>
</feature>
<evidence type="ECO:0000313" key="3">
    <source>
        <dbReference type="Proteomes" id="UP000249056"/>
    </source>
</evidence>
<evidence type="ECO:0000256" key="1">
    <source>
        <dbReference type="SAM" id="MobiDB-lite"/>
    </source>
</evidence>
<protein>
    <submittedName>
        <fullName evidence="2">Uncharacterized protein</fullName>
    </submittedName>
</protein>
<comment type="caution">
    <text evidence="2">The sequence shown here is derived from an EMBL/GenBank/DDBJ whole genome shotgun (WGS) entry which is preliminary data.</text>
</comment>
<proteinExistence type="predicted"/>